<protein>
    <submittedName>
        <fullName evidence="1">Uncharacterized protein</fullName>
    </submittedName>
</protein>
<proteinExistence type="predicted"/>
<dbReference type="Proteomes" id="UP000256779">
    <property type="component" value="Unassembled WGS sequence"/>
</dbReference>
<accession>A0A3D9L4K6</accession>
<evidence type="ECO:0000313" key="2">
    <source>
        <dbReference type="Proteomes" id="UP000256779"/>
    </source>
</evidence>
<gene>
    <name evidence="1" type="ORF">C7460_105169</name>
</gene>
<organism evidence="1 2">
    <name type="scientific">Marinoscillum furvescens DSM 4134</name>
    <dbReference type="NCBI Taxonomy" id="1122208"/>
    <lineage>
        <taxon>Bacteria</taxon>
        <taxon>Pseudomonadati</taxon>
        <taxon>Bacteroidota</taxon>
        <taxon>Cytophagia</taxon>
        <taxon>Cytophagales</taxon>
        <taxon>Reichenbachiellaceae</taxon>
        <taxon>Marinoscillum</taxon>
    </lineage>
</organism>
<name>A0A3D9L4K6_MARFU</name>
<dbReference type="EMBL" id="QREG01000005">
    <property type="protein sequence ID" value="REE00543.1"/>
    <property type="molecule type" value="Genomic_DNA"/>
</dbReference>
<keyword evidence="2" id="KW-1185">Reference proteome</keyword>
<dbReference type="RefSeq" id="WP_115867543.1">
    <property type="nucleotide sequence ID" value="NZ_QREG01000005.1"/>
</dbReference>
<dbReference type="AlphaFoldDB" id="A0A3D9L4K6"/>
<evidence type="ECO:0000313" key="1">
    <source>
        <dbReference type="EMBL" id="REE00543.1"/>
    </source>
</evidence>
<reference evidence="1 2" key="1">
    <citation type="submission" date="2018-07" db="EMBL/GenBank/DDBJ databases">
        <title>Genomic Encyclopedia of Type Strains, Phase IV (KMG-IV): sequencing the most valuable type-strain genomes for metagenomic binning, comparative biology and taxonomic classification.</title>
        <authorList>
            <person name="Goeker M."/>
        </authorList>
    </citation>
    <scope>NUCLEOTIDE SEQUENCE [LARGE SCALE GENOMIC DNA]</scope>
    <source>
        <strain evidence="1 2">DSM 4134</strain>
    </source>
</reference>
<sequence length="403" mass="43933">MLLPAITDALVAEGLEISSALIAEKSGEFVVGASVDGSIQLILLYYDNPDLRPAEAWAQLDKVQMTRSGVEAMLGKVYLEAAVSCLGDAIYSNGKMRNYQEVVSTQGAIDCALGAITAFGADAAAKKLGARAKAVMNKVRDSPERFVKLLTDLNFTDDQILRLGARFGVSSKSVRFYIFKLRNRLKLAELPNSDALLKDLETGDEALVKAFQENVELVDAWMVLDDAGVDDAIRKNVDALADPDAAIDAIQASGKAKPTWPEIQALFKRGNDFNKKGRFKYGDNFVEVVLKGVDGKAGKRLDTYIPPSGGKAGEIISRKATTLSEIQSNTFRNYLNELITKYPNGAELNSSKFPSGTTLDGDYFLEVPSSNKSFFESSTEFQQVLSDFNTSKGVNIKIKYLDE</sequence>
<dbReference type="OrthoDB" id="1375493at2"/>
<comment type="caution">
    <text evidence="1">The sequence shown here is derived from an EMBL/GenBank/DDBJ whole genome shotgun (WGS) entry which is preliminary data.</text>
</comment>